<keyword evidence="10" id="KW-1185">Reference proteome</keyword>
<feature type="region of interest" description="Disordered" evidence="6">
    <location>
        <begin position="760"/>
        <end position="784"/>
    </location>
</feature>
<dbReference type="CDD" id="cd07731">
    <property type="entry name" value="ComA-like_MBL-fold"/>
    <property type="match status" value="1"/>
</dbReference>
<feature type="transmembrane region" description="Helical" evidence="7">
    <location>
        <begin position="283"/>
        <end position="302"/>
    </location>
</feature>
<feature type="transmembrane region" description="Helical" evidence="7">
    <location>
        <begin position="39"/>
        <end position="57"/>
    </location>
</feature>
<feature type="domain" description="Metallo-beta-lactamase" evidence="8">
    <location>
        <begin position="532"/>
        <end position="717"/>
    </location>
</feature>
<feature type="transmembrane region" description="Helical" evidence="7">
    <location>
        <begin position="12"/>
        <end position="33"/>
    </location>
</feature>
<dbReference type="InterPro" id="IPR001279">
    <property type="entry name" value="Metallo-B-lactamas"/>
</dbReference>
<dbReference type="PANTHER" id="PTHR30619:SF1">
    <property type="entry name" value="RECOMBINATION PROTEIN 2"/>
    <property type="match status" value="1"/>
</dbReference>
<comment type="subcellular location">
    <subcellularLocation>
        <location evidence="1">Cell membrane</location>
        <topology evidence="1">Multi-pass membrane protein</topology>
    </subcellularLocation>
</comment>
<dbReference type="Pfam" id="PF03772">
    <property type="entry name" value="Competence"/>
    <property type="match status" value="1"/>
</dbReference>
<dbReference type="InterPro" id="IPR004477">
    <property type="entry name" value="ComEC_N"/>
</dbReference>
<feature type="transmembrane region" description="Helical" evidence="7">
    <location>
        <begin position="309"/>
        <end position="326"/>
    </location>
</feature>
<gene>
    <name evidence="9" type="ORF">AAGT95_15240</name>
</gene>
<dbReference type="InterPro" id="IPR052159">
    <property type="entry name" value="Competence_DNA_uptake"/>
</dbReference>
<keyword evidence="4 7" id="KW-1133">Transmembrane helix</keyword>
<dbReference type="SUPFAM" id="SSF56281">
    <property type="entry name" value="Metallo-hydrolase/oxidoreductase"/>
    <property type="match status" value="1"/>
</dbReference>
<feature type="transmembrane region" description="Helical" evidence="7">
    <location>
        <begin position="346"/>
        <end position="366"/>
    </location>
</feature>
<keyword evidence="5 7" id="KW-0472">Membrane</keyword>
<dbReference type="NCBIfam" id="TIGR00361">
    <property type="entry name" value="ComEC_Rec2"/>
    <property type="match status" value="1"/>
</dbReference>
<feature type="transmembrane region" description="Helical" evidence="7">
    <location>
        <begin position="445"/>
        <end position="462"/>
    </location>
</feature>
<dbReference type="InterPro" id="IPR025405">
    <property type="entry name" value="DUF4131"/>
</dbReference>
<name>A0ABZ3CPW1_9GAMM</name>
<evidence type="ECO:0000256" key="2">
    <source>
        <dbReference type="ARBA" id="ARBA00022475"/>
    </source>
</evidence>
<dbReference type="Pfam" id="PF13567">
    <property type="entry name" value="DUF4131"/>
    <property type="match status" value="1"/>
</dbReference>
<dbReference type="Pfam" id="PF00753">
    <property type="entry name" value="Lactamase_B"/>
    <property type="match status" value="1"/>
</dbReference>
<feature type="transmembrane region" description="Helical" evidence="7">
    <location>
        <begin position="248"/>
        <end position="267"/>
    </location>
</feature>
<protein>
    <submittedName>
        <fullName evidence="9">DNA internalization-related competence protein ComEC/Rec2</fullName>
    </submittedName>
</protein>
<sequence>MPGIEAKRRTWAWVRRAGWAMPLALAALVGQRIGGAEASLWGVPWAMAGVGLVLALWRRSLWAGLATLAFLVCAHDVGQQRHGVLPPSLAGHEFVLTGRILSLDADQRRSRFLFDIDGCRPTEPDDACPAATRVRLSWYGAPELQPGERWSFNTRLREPLGFANPDTFDYGAWLWREGIQALGYVRDESPRRLAGAAFSLRRLALGQLEEMALSPRGKRWLAALTLGAGERLDDDDWRLLNATGTTHLMVISGLHVGLVATLVLWLLRRLSRWFQPLSWRMTVWPWIGAGAAAFAYAGLAGFEPPATRAAIMTAVGLWAASGRHAPGWWQAWWLALGLTVISDPLAPWRPGLWLSFLAVAVLIVAWSGRPRPTGWRGWGIALLRSQWLLAPFMAAAVLLAFGRLSPVAPLVNLFAVPLVGSVMVPLGFVGWLFSGWPAVASGIWWPFDQLATALAAVLAGAADSWPLWSPAPWWRWPIASALTLWGLLWLLPGVERSTRAWACPSLLILVALLRAPGLERNQLVVTVYDVGQGQLVELETRERRVLIDTGPRFGSGFMPASLLWPPGQRFDDVVVTHSDTDHSGGVAALRREHRVERWWAPRGNELGLPSRPCEAGGGWQEGEASWRFLSPPAGDVAANANDRSCVLLVTLGTRRVLITGDAGAGREREFVDALERGPLGRRRLDVLVAGHHGSATSSSPTLVAATRPREVVFSSGRGNPFGHPAPAVVQRFVDAGSRVWNTAYDGAVRVVLTPSELEVSTQRHPGWSRRSAVDAGDVGVESSP</sequence>
<proteinExistence type="predicted"/>
<keyword evidence="3 7" id="KW-0812">Transmembrane</keyword>
<feature type="transmembrane region" description="Helical" evidence="7">
    <location>
        <begin position="410"/>
        <end position="433"/>
    </location>
</feature>
<dbReference type="InterPro" id="IPR004797">
    <property type="entry name" value="Competence_ComEC/Rec2"/>
</dbReference>
<dbReference type="EMBL" id="CP151919">
    <property type="protein sequence ID" value="XAD53189.1"/>
    <property type="molecule type" value="Genomic_DNA"/>
</dbReference>
<dbReference type="NCBIfam" id="TIGR00360">
    <property type="entry name" value="ComEC_N-term"/>
    <property type="match status" value="1"/>
</dbReference>
<dbReference type="RefSeq" id="WP_342594381.1">
    <property type="nucleotide sequence ID" value="NZ_CP151919.1"/>
</dbReference>
<organism evidence="9 10">
    <name type="scientific">Salinicola lusitanus</name>
    <dbReference type="NCBI Taxonomy" id="1949085"/>
    <lineage>
        <taxon>Bacteria</taxon>
        <taxon>Pseudomonadati</taxon>
        <taxon>Pseudomonadota</taxon>
        <taxon>Gammaproteobacteria</taxon>
        <taxon>Oceanospirillales</taxon>
        <taxon>Halomonadaceae</taxon>
        <taxon>Salinicola</taxon>
    </lineage>
</organism>
<evidence type="ECO:0000256" key="4">
    <source>
        <dbReference type="ARBA" id="ARBA00022989"/>
    </source>
</evidence>
<keyword evidence="2" id="KW-1003">Cell membrane</keyword>
<feature type="transmembrane region" description="Helical" evidence="7">
    <location>
        <begin position="474"/>
        <end position="491"/>
    </location>
</feature>
<evidence type="ECO:0000256" key="1">
    <source>
        <dbReference type="ARBA" id="ARBA00004651"/>
    </source>
</evidence>
<dbReference type="PANTHER" id="PTHR30619">
    <property type="entry name" value="DNA INTERNALIZATION/COMPETENCE PROTEIN COMEC/REC2"/>
    <property type="match status" value="1"/>
</dbReference>
<dbReference type="Gene3D" id="3.60.15.10">
    <property type="entry name" value="Ribonuclease Z/Hydroxyacylglutathione hydrolase-like"/>
    <property type="match status" value="1"/>
</dbReference>
<evidence type="ECO:0000256" key="5">
    <source>
        <dbReference type="ARBA" id="ARBA00023136"/>
    </source>
</evidence>
<evidence type="ECO:0000313" key="9">
    <source>
        <dbReference type="EMBL" id="XAD53189.1"/>
    </source>
</evidence>
<dbReference type="Proteomes" id="UP001453229">
    <property type="component" value="Chromosome"/>
</dbReference>
<evidence type="ECO:0000256" key="3">
    <source>
        <dbReference type="ARBA" id="ARBA00022692"/>
    </source>
</evidence>
<evidence type="ECO:0000259" key="8">
    <source>
        <dbReference type="SMART" id="SM00849"/>
    </source>
</evidence>
<accession>A0ABZ3CPW1</accession>
<evidence type="ECO:0000256" key="6">
    <source>
        <dbReference type="SAM" id="MobiDB-lite"/>
    </source>
</evidence>
<dbReference type="InterPro" id="IPR035681">
    <property type="entry name" value="ComA-like_MBL"/>
</dbReference>
<evidence type="ECO:0000256" key="7">
    <source>
        <dbReference type="SAM" id="Phobius"/>
    </source>
</evidence>
<feature type="transmembrane region" description="Helical" evidence="7">
    <location>
        <begin position="387"/>
        <end position="404"/>
    </location>
</feature>
<dbReference type="SMART" id="SM00849">
    <property type="entry name" value="Lactamase_B"/>
    <property type="match status" value="1"/>
</dbReference>
<evidence type="ECO:0000313" key="10">
    <source>
        <dbReference type="Proteomes" id="UP001453229"/>
    </source>
</evidence>
<reference evidence="9 10" key="1">
    <citation type="submission" date="2024-04" db="EMBL/GenBank/DDBJ databases">
        <title>Salinicola lusitanus LLJ914,a marine bacterium isolated from the Okinawa Trough.</title>
        <authorList>
            <person name="Li J."/>
        </authorList>
    </citation>
    <scope>NUCLEOTIDE SEQUENCE [LARGE SCALE GENOMIC DNA]</scope>
    <source>
        <strain evidence="9 10">LLJ914</strain>
    </source>
</reference>
<dbReference type="InterPro" id="IPR036866">
    <property type="entry name" value="RibonucZ/Hydroxyglut_hydro"/>
</dbReference>